<dbReference type="OrthoDB" id="3375356at2"/>
<sequence length="187" mass="19874">MKRHDSVTEELIRQARPDDRVSFTTSAQGEALVARILDTPRQPRRRSRRKAAGIAGVVVVGALFAGGATAAIGGYHAPTAPPEAQPANGDAFVCATEGMHRMGDTTAREGETPVDACRRTWHRIFSLDAPTHLYACVQRVKASPSPGGSVSPSPEWGRLVYVIDGQQFKNAPETCGSVGMLVAPNGN</sequence>
<accession>A0A1C6U8X1</accession>
<evidence type="ECO:0000313" key="3">
    <source>
        <dbReference type="Proteomes" id="UP000199696"/>
    </source>
</evidence>
<protein>
    <submittedName>
        <fullName evidence="2">Uncharacterized protein</fullName>
    </submittedName>
</protein>
<keyword evidence="3" id="KW-1185">Reference proteome</keyword>
<dbReference type="Proteomes" id="UP000199696">
    <property type="component" value="Unassembled WGS sequence"/>
</dbReference>
<dbReference type="RefSeq" id="WP_091117777.1">
    <property type="nucleotide sequence ID" value="NZ_FMHY01000002.1"/>
</dbReference>
<keyword evidence="1" id="KW-0812">Transmembrane</keyword>
<feature type="transmembrane region" description="Helical" evidence="1">
    <location>
        <begin position="51"/>
        <end position="75"/>
    </location>
</feature>
<gene>
    <name evidence="2" type="ORF">GA0070604_2102</name>
</gene>
<name>A0A1C6U8X1_9ACTN</name>
<proteinExistence type="predicted"/>
<keyword evidence="1" id="KW-1133">Transmembrane helix</keyword>
<keyword evidence="1" id="KW-0472">Membrane</keyword>
<dbReference type="STRING" id="227316.GA0070604_2102"/>
<evidence type="ECO:0000313" key="2">
    <source>
        <dbReference type="EMBL" id="SCL50309.1"/>
    </source>
</evidence>
<dbReference type="AlphaFoldDB" id="A0A1C6U8X1"/>
<reference evidence="3" key="1">
    <citation type="submission" date="2016-06" db="EMBL/GenBank/DDBJ databases">
        <authorList>
            <person name="Varghese N."/>
            <person name="Submissions Spin"/>
        </authorList>
    </citation>
    <scope>NUCLEOTIDE SEQUENCE [LARGE SCALE GENOMIC DNA]</scope>
    <source>
        <strain evidence="3">DSM 44814</strain>
    </source>
</reference>
<organism evidence="2 3">
    <name type="scientific">Micromonospora eburnea</name>
    <dbReference type="NCBI Taxonomy" id="227316"/>
    <lineage>
        <taxon>Bacteria</taxon>
        <taxon>Bacillati</taxon>
        <taxon>Actinomycetota</taxon>
        <taxon>Actinomycetes</taxon>
        <taxon>Micromonosporales</taxon>
        <taxon>Micromonosporaceae</taxon>
        <taxon>Micromonospora</taxon>
    </lineage>
</organism>
<evidence type="ECO:0000256" key="1">
    <source>
        <dbReference type="SAM" id="Phobius"/>
    </source>
</evidence>
<dbReference type="EMBL" id="FMHY01000002">
    <property type="protein sequence ID" value="SCL50309.1"/>
    <property type="molecule type" value="Genomic_DNA"/>
</dbReference>